<dbReference type="InterPro" id="IPR013094">
    <property type="entry name" value="AB_hydrolase_3"/>
</dbReference>
<evidence type="ECO:0000259" key="2">
    <source>
        <dbReference type="Pfam" id="PF07859"/>
    </source>
</evidence>
<proteinExistence type="inferred from homology"/>
<keyword evidence="4" id="KW-1185">Reference proteome</keyword>
<organism evidence="3 4">
    <name type="scientific">Artemisia annua</name>
    <name type="common">Sweet wormwood</name>
    <dbReference type="NCBI Taxonomy" id="35608"/>
    <lineage>
        <taxon>Eukaryota</taxon>
        <taxon>Viridiplantae</taxon>
        <taxon>Streptophyta</taxon>
        <taxon>Embryophyta</taxon>
        <taxon>Tracheophyta</taxon>
        <taxon>Spermatophyta</taxon>
        <taxon>Magnoliopsida</taxon>
        <taxon>eudicotyledons</taxon>
        <taxon>Gunneridae</taxon>
        <taxon>Pentapetalae</taxon>
        <taxon>asterids</taxon>
        <taxon>campanulids</taxon>
        <taxon>Asterales</taxon>
        <taxon>Asteraceae</taxon>
        <taxon>Asteroideae</taxon>
        <taxon>Anthemideae</taxon>
        <taxon>Artemisiinae</taxon>
        <taxon>Artemisia</taxon>
    </lineage>
</organism>
<dbReference type="OrthoDB" id="408631at2759"/>
<dbReference type="PANTHER" id="PTHR23024">
    <property type="entry name" value="ARYLACETAMIDE DEACETYLASE"/>
    <property type="match status" value="1"/>
</dbReference>
<dbReference type="STRING" id="35608.A0A2U1KC68"/>
<dbReference type="EMBL" id="PKPP01023282">
    <property type="protein sequence ID" value="PWA34243.1"/>
    <property type="molecule type" value="Genomic_DNA"/>
</dbReference>
<dbReference type="GO" id="GO:0016787">
    <property type="term" value="F:hydrolase activity"/>
    <property type="evidence" value="ECO:0007669"/>
    <property type="project" value="UniProtKB-KW"/>
</dbReference>
<dbReference type="Pfam" id="PF07859">
    <property type="entry name" value="Abhydrolase_3"/>
    <property type="match status" value="2"/>
</dbReference>
<evidence type="ECO:0000313" key="3">
    <source>
        <dbReference type="EMBL" id="PWA34243.1"/>
    </source>
</evidence>
<sequence length="275" mass="30910">MLSDRIGWKPGTTAVPAGPDPLTGVQSKDVFISSKNNVSVRIYIPKFVTLNKKTPRSLIYFHGGGFMIESATSSTYHPTLNLITRESNVIAVSVDYRLAPEYPIPTMYEDSWEAIRWVASHDSGHGPDKWLNDYADLKNVFLGGDSVLSVNGEEPIEPKTRKDREFEAAKDYLWNLVNPKGIRRDDPLFNPGTEPNVLGLRCSKILVCIGEKDKLRGMGLYYKKVMQKSGWIGRVDVMESKGEGHVFFLHNTSSENSCTLRKRICIFINPIRSKA</sequence>
<protein>
    <submittedName>
        <fullName evidence="3">Alpha/Beta hydrolase fold protein</fullName>
    </submittedName>
</protein>
<comment type="caution">
    <text evidence="3">The sequence shown here is derived from an EMBL/GenBank/DDBJ whole genome shotgun (WGS) entry which is preliminary data.</text>
</comment>
<evidence type="ECO:0000256" key="1">
    <source>
        <dbReference type="ARBA" id="ARBA00010515"/>
    </source>
</evidence>
<feature type="domain" description="Alpha/beta hydrolase fold-3" evidence="2">
    <location>
        <begin position="58"/>
        <end position="147"/>
    </location>
</feature>
<feature type="domain" description="Alpha/beta hydrolase fold-3" evidence="2">
    <location>
        <begin position="168"/>
        <end position="248"/>
    </location>
</feature>
<dbReference type="Gene3D" id="3.40.50.1820">
    <property type="entry name" value="alpha/beta hydrolase"/>
    <property type="match status" value="2"/>
</dbReference>
<dbReference type="InterPro" id="IPR050466">
    <property type="entry name" value="Carboxylest/Gibb_receptor"/>
</dbReference>
<comment type="similarity">
    <text evidence="1">Belongs to the 'GDXG' lipolytic enzyme family.</text>
</comment>
<name>A0A2U1KC68_ARTAN</name>
<dbReference type="SUPFAM" id="SSF53474">
    <property type="entry name" value="alpha/beta-Hydrolases"/>
    <property type="match status" value="1"/>
</dbReference>
<dbReference type="AlphaFoldDB" id="A0A2U1KC68"/>
<dbReference type="PANTHER" id="PTHR23024:SF670">
    <property type="entry name" value="CARBOXYLESTERASE"/>
    <property type="match status" value="1"/>
</dbReference>
<dbReference type="InterPro" id="IPR029058">
    <property type="entry name" value="AB_hydrolase_fold"/>
</dbReference>
<dbReference type="Proteomes" id="UP000245207">
    <property type="component" value="Unassembled WGS sequence"/>
</dbReference>
<keyword evidence="3" id="KW-0378">Hydrolase</keyword>
<evidence type="ECO:0000313" key="4">
    <source>
        <dbReference type="Proteomes" id="UP000245207"/>
    </source>
</evidence>
<gene>
    <name evidence="3" type="ORF">CTI12_AA620990</name>
</gene>
<accession>A0A2U1KC68</accession>
<reference evidence="3 4" key="1">
    <citation type="journal article" date="2018" name="Mol. Plant">
        <title>The genome of Artemisia annua provides insight into the evolution of Asteraceae family and artemisinin biosynthesis.</title>
        <authorList>
            <person name="Shen Q."/>
            <person name="Zhang L."/>
            <person name="Liao Z."/>
            <person name="Wang S."/>
            <person name="Yan T."/>
            <person name="Shi P."/>
            <person name="Liu M."/>
            <person name="Fu X."/>
            <person name="Pan Q."/>
            <person name="Wang Y."/>
            <person name="Lv Z."/>
            <person name="Lu X."/>
            <person name="Zhang F."/>
            <person name="Jiang W."/>
            <person name="Ma Y."/>
            <person name="Chen M."/>
            <person name="Hao X."/>
            <person name="Li L."/>
            <person name="Tang Y."/>
            <person name="Lv G."/>
            <person name="Zhou Y."/>
            <person name="Sun X."/>
            <person name="Brodelius P.E."/>
            <person name="Rose J.K.C."/>
            <person name="Tang K."/>
        </authorList>
    </citation>
    <scope>NUCLEOTIDE SEQUENCE [LARGE SCALE GENOMIC DNA]</scope>
    <source>
        <strain evidence="4">cv. Huhao1</strain>
        <tissue evidence="3">Leaf</tissue>
    </source>
</reference>